<evidence type="ECO:0000256" key="1">
    <source>
        <dbReference type="SAM" id="MobiDB-lite"/>
    </source>
</evidence>
<dbReference type="Pfam" id="PF00646">
    <property type="entry name" value="F-box"/>
    <property type="match status" value="1"/>
</dbReference>
<evidence type="ECO:0000259" key="2">
    <source>
        <dbReference type="PROSITE" id="PS50181"/>
    </source>
</evidence>
<organism evidence="3 4">
    <name type="scientific">Cuscuta campestris</name>
    <dbReference type="NCBI Taxonomy" id="132261"/>
    <lineage>
        <taxon>Eukaryota</taxon>
        <taxon>Viridiplantae</taxon>
        <taxon>Streptophyta</taxon>
        <taxon>Embryophyta</taxon>
        <taxon>Tracheophyta</taxon>
        <taxon>Spermatophyta</taxon>
        <taxon>Magnoliopsida</taxon>
        <taxon>eudicotyledons</taxon>
        <taxon>Gunneridae</taxon>
        <taxon>Pentapetalae</taxon>
        <taxon>asterids</taxon>
        <taxon>lamiids</taxon>
        <taxon>Solanales</taxon>
        <taxon>Convolvulaceae</taxon>
        <taxon>Cuscuteae</taxon>
        <taxon>Cuscuta</taxon>
        <taxon>Cuscuta subgen. Grammica</taxon>
        <taxon>Cuscuta sect. Cleistogrammica</taxon>
    </lineage>
</organism>
<name>A0A484K009_9ASTE</name>
<evidence type="ECO:0000313" key="3">
    <source>
        <dbReference type="EMBL" id="VFQ58720.1"/>
    </source>
</evidence>
<dbReference type="InterPro" id="IPR006553">
    <property type="entry name" value="Leu-rich_rpt_Cys-con_subtyp"/>
</dbReference>
<accession>A0A484K009</accession>
<sequence length="612" mass="67579">MTTAGNWFAADEGNGRSSRHSLDRLPDSIICEFLQKLDLESLCAAACVSRTLRSAVYQVLASLSSLDLTAFPLDPKTLQLIVGRFEGVKSVAVDCLRVVDFDFINILGAQIRELNLLKCSSPFHNTLSTIGMRFPNLRVLSIELAGQGLPEVITKHLATMLKDVSYLESLSLKVHVTEDDTYIFQSVHLFLPKTLKSLKLQPVDQQHFIHSLVPTVTIFTKHLCSYSSFFNLKILSLVLDFISDELVFSIVNFLPFLVELGLEDRPHLEPPMHLDLTNAGLQSLGALEQLTVLSIIRSKINLPVYFRRVNDMGMLILFENCRGLESLKLGGFSKVTDAGFSAILHSCQKLKKLDLRYALLLSDLAFHNVKEVASSLVKLRLLSCNLLTSEALEELSSFGKLEVLDLSGCRSIANPCLSYVSSLRTLTSLSLAGSDITDEGLAILGRGSSLITHLCLKGCKRISEKGIHKLFHGEGKIGNGLLCLDISYMAGISDAAIETITSSAKALTDLCMRYCFFVTNAAVEMLASKGKLNDESTPLRKLDLCNCTGLSDDLVETFDEAFFPGLHWLGVGFTVLKSRKDHFEAIWASRPWLTVCFDGCELGCHDGWQFHV</sequence>
<dbReference type="InterPro" id="IPR057207">
    <property type="entry name" value="FBXL15_LRR"/>
</dbReference>
<dbReference type="Gene3D" id="1.20.1280.50">
    <property type="match status" value="1"/>
</dbReference>
<dbReference type="PANTHER" id="PTHR13318">
    <property type="entry name" value="PARTNER OF PAIRED, ISOFORM B-RELATED"/>
    <property type="match status" value="1"/>
</dbReference>
<gene>
    <name evidence="3" type="ORF">CCAM_LOCUS496</name>
</gene>
<reference evidence="3 4" key="1">
    <citation type="submission" date="2018-04" db="EMBL/GenBank/DDBJ databases">
        <authorList>
            <person name="Vogel A."/>
        </authorList>
    </citation>
    <scope>NUCLEOTIDE SEQUENCE [LARGE SCALE GENOMIC DNA]</scope>
</reference>
<proteinExistence type="predicted"/>
<dbReference type="GO" id="GO:0019005">
    <property type="term" value="C:SCF ubiquitin ligase complex"/>
    <property type="evidence" value="ECO:0007669"/>
    <property type="project" value="TreeGrafter"/>
</dbReference>
<dbReference type="InterPro" id="IPR001810">
    <property type="entry name" value="F-box_dom"/>
</dbReference>
<dbReference type="Gene3D" id="3.80.10.10">
    <property type="entry name" value="Ribonuclease Inhibitor"/>
    <property type="match status" value="2"/>
</dbReference>
<feature type="region of interest" description="Disordered" evidence="1">
    <location>
        <begin position="1"/>
        <end position="20"/>
    </location>
</feature>
<dbReference type="InterPro" id="IPR036047">
    <property type="entry name" value="F-box-like_dom_sf"/>
</dbReference>
<protein>
    <recommendedName>
        <fullName evidence="2">F-box domain-containing protein</fullName>
    </recommendedName>
</protein>
<dbReference type="OrthoDB" id="1289132at2759"/>
<dbReference type="SUPFAM" id="SSF81383">
    <property type="entry name" value="F-box domain"/>
    <property type="match status" value="1"/>
</dbReference>
<dbReference type="AlphaFoldDB" id="A0A484K009"/>
<dbReference type="SMART" id="SM00367">
    <property type="entry name" value="LRR_CC"/>
    <property type="match status" value="8"/>
</dbReference>
<dbReference type="InterPro" id="IPR032675">
    <property type="entry name" value="LRR_dom_sf"/>
</dbReference>
<feature type="domain" description="F-box" evidence="2">
    <location>
        <begin position="19"/>
        <end position="66"/>
    </location>
</feature>
<dbReference type="PROSITE" id="PS50181">
    <property type="entry name" value="FBOX"/>
    <property type="match status" value="1"/>
</dbReference>
<dbReference type="Pfam" id="PF25372">
    <property type="entry name" value="DUF7885"/>
    <property type="match status" value="1"/>
</dbReference>
<dbReference type="PANTHER" id="PTHR13318:SF95">
    <property type="entry name" value="F-BOX PROTEIN YLR352W"/>
    <property type="match status" value="1"/>
</dbReference>
<evidence type="ECO:0000313" key="4">
    <source>
        <dbReference type="Proteomes" id="UP000595140"/>
    </source>
</evidence>
<keyword evidence="4" id="KW-1185">Reference proteome</keyword>
<dbReference type="Proteomes" id="UP000595140">
    <property type="component" value="Unassembled WGS sequence"/>
</dbReference>
<dbReference type="SUPFAM" id="SSF52047">
    <property type="entry name" value="RNI-like"/>
    <property type="match status" value="2"/>
</dbReference>
<dbReference type="GO" id="GO:0031146">
    <property type="term" value="P:SCF-dependent proteasomal ubiquitin-dependent protein catabolic process"/>
    <property type="evidence" value="ECO:0007669"/>
    <property type="project" value="TreeGrafter"/>
</dbReference>
<dbReference type="EMBL" id="OOIL02000001">
    <property type="protein sequence ID" value="VFQ58720.1"/>
    <property type="molecule type" value="Genomic_DNA"/>
</dbReference>